<dbReference type="Pfam" id="PF00005">
    <property type="entry name" value="ABC_tran"/>
    <property type="match status" value="1"/>
</dbReference>
<dbReference type="SMART" id="SM00382">
    <property type="entry name" value="AAA"/>
    <property type="match status" value="1"/>
</dbReference>
<dbReference type="PANTHER" id="PTHR19229">
    <property type="entry name" value="ATP-BINDING CASSETTE TRANSPORTER SUBFAMILY A ABCA"/>
    <property type="match status" value="1"/>
</dbReference>
<evidence type="ECO:0000256" key="3">
    <source>
        <dbReference type="SAM" id="MobiDB-lite"/>
    </source>
</evidence>
<dbReference type="InterPro" id="IPR026082">
    <property type="entry name" value="ABCA"/>
</dbReference>
<sequence length="747" mass="83508">MRGRTTLVLSTHDMEEADTLADRIIVMYNGNVICAGSPSFLKNASAPTPCSHKYLNVCSRQFREAKWQRTKFAVASTSRPQPLLTAGVGYKLRIAKGPGVFRGNDIFVVTRKAVPRATIEQDGDTEMVIALNTLKRNGFEAMFRELEDKSAALGIQTIGVTVATMKDAYIKIEMWSSPLSVIAASIQRNLIDTALLRQQTGQPNSHIRTGVSLYALTEEEIHADVRQRDPLSDLKSLLAHTWAYWGAMASVSFGLIMSSFVVLPSLEVCSEARDLQLMTGMSGFLYLATHFLFDLAFYLMPMTIIYGGFAAIFQVPSDTLVLTNRTQKAWKEIRALSISSHGIVPDILIMLSLGAFLFAYLAYRVSGRTLFRRPKTCPPQRPPNKQDADVAAERAVVDLLCRQRRFGQRTMVAQNLHKVFRQVHAVRGLSFTVRPAECFGLLGVNGAGKTTTFRMLAALTRPTYGDAYMRDAVLSEEPRWWQSKIGYCPEDGALLEKLSAYEMLYLFGRLRGVPEEDLAAAVDRIIGVTDLRKHAAKRCQVYSVGSKRKLSTAVALIGSPAVVFLDEPYAGVDVLARARIHDGLASLKESTDTTIVLTSHSMEECELSCDRMCIMVDGELVCMGTLQHLKDKFGRGYKLLFTLTDDTRTAVEQLTRAVRSTLPDITVIDVRRRVVEFRMETKLPWSTLFQKLAALEKDFAFEHLFVSDNTLEQIFIEFARKAHEEKPKEPKKETETMREPVPPSRGQ</sequence>
<dbReference type="InterPro" id="IPR003593">
    <property type="entry name" value="AAA+_ATPase"/>
</dbReference>
<dbReference type="Proteomes" id="UP001321473">
    <property type="component" value="Unassembled WGS sequence"/>
</dbReference>
<dbReference type="InterPro" id="IPR027417">
    <property type="entry name" value="P-loop_NTPase"/>
</dbReference>
<dbReference type="CDD" id="cd03263">
    <property type="entry name" value="ABC_subfamily_A"/>
    <property type="match status" value="1"/>
</dbReference>
<dbReference type="PANTHER" id="PTHR19229:SF250">
    <property type="entry name" value="ABC TRANSPORTER DOMAIN-CONTAINING PROTEIN-RELATED"/>
    <property type="match status" value="1"/>
</dbReference>
<dbReference type="GO" id="GO:0140359">
    <property type="term" value="F:ABC-type transporter activity"/>
    <property type="evidence" value="ECO:0007669"/>
    <property type="project" value="InterPro"/>
</dbReference>
<name>A0AAQ4DXQ4_AMBAM</name>
<keyword evidence="4" id="KW-1133">Transmembrane helix</keyword>
<evidence type="ECO:0000313" key="7">
    <source>
        <dbReference type="Proteomes" id="UP001321473"/>
    </source>
</evidence>
<dbReference type="GO" id="GO:0005319">
    <property type="term" value="F:lipid transporter activity"/>
    <property type="evidence" value="ECO:0007669"/>
    <property type="project" value="TreeGrafter"/>
</dbReference>
<organism evidence="6 7">
    <name type="scientific">Amblyomma americanum</name>
    <name type="common">Lone star tick</name>
    <dbReference type="NCBI Taxonomy" id="6943"/>
    <lineage>
        <taxon>Eukaryota</taxon>
        <taxon>Metazoa</taxon>
        <taxon>Ecdysozoa</taxon>
        <taxon>Arthropoda</taxon>
        <taxon>Chelicerata</taxon>
        <taxon>Arachnida</taxon>
        <taxon>Acari</taxon>
        <taxon>Parasitiformes</taxon>
        <taxon>Ixodida</taxon>
        <taxon>Ixodoidea</taxon>
        <taxon>Ixodidae</taxon>
        <taxon>Amblyomminae</taxon>
        <taxon>Amblyomma</taxon>
    </lineage>
</organism>
<reference evidence="6 7" key="1">
    <citation type="journal article" date="2023" name="Arcadia Sci">
        <title>De novo assembly of a long-read Amblyomma americanum tick genome.</title>
        <authorList>
            <person name="Chou S."/>
            <person name="Poskanzer K.E."/>
            <person name="Rollins M."/>
            <person name="Thuy-Boun P.S."/>
        </authorList>
    </citation>
    <scope>NUCLEOTIDE SEQUENCE [LARGE SCALE GENOMIC DNA]</scope>
    <source>
        <strain evidence="6">F_SG_1</strain>
        <tissue evidence="6">Salivary glands</tissue>
    </source>
</reference>
<keyword evidence="4" id="KW-0812">Transmembrane</keyword>
<gene>
    <name evidence="6" type="ORF">V5799_005993</name>
</gene>
<feature type="transmembrane region" description="Helical" evidence="4">
    <location>
        <begin position="343"/>
        <end position="363"/>
    </location>
</feature>
<dbReference type="GO" id="GO:0005524">
    <property type="term" value="F:ATP binding"/>
    <property type="evidence" value="ECO:0007669"/>
    <property type="project" value="UniProtKB-KW"/>
</dbReference>
<keyword evidence="1" id="KW-0547">Nucleotide-binding</keyword>
<keyword evidence="2" id="KW-0067">ATP-binding</keyword>
<evidence type="ECO:0000256" key="4">
    <source>
        <dbReference type="SAM" id="Phobius"/>
    </source>
</evidence>
<feature type="domain" description="ABC transporter" evidence="5">
    <location>
        <begin position="411"/>
        <end position="642"/>
    </location>
</feature>
<dbReference type="FunFam" id="3.40.50.300:FF:002470">
    <property type="entry name" value="ABC transporter, putative"/>
    <property type="match status" value="1"/>
</dbReference>
<evidence type="ECO:0000313" key="6">
    <source>
        <dbReference type="EMBL" id="KAK8767244.1"/>
    </source>
</evidence>
<comment type="caution">
    <text evidence="6">The sequence shown here is derived from an EMBL/GenBank/DDBJ whole genome shotgun (WGS) entry which is preliminary data.</text>
</comment>
<evidence type="ECO:0000256" key="1">
    <source>
        <dbReference type="ARBA" id="ARBA00022741"/>
    </source>
</evidence>
<dbReference type="Gene3D" id="3.40.50.300">
    <property type="entry name" value="P-loop containing nucleotide triphosphate hydrolases"/>
    <property type="match status" value="2"/>
</dbReference>
<protein>
    <recommendedName>
        <fullName evidence="5">ABC transporter domain-containing protein</fullName>
    </recommendedName>
</protein>
<keyword evidence="4" id="KW-0472">Membrane</keyword>
<feature type="region of interest" description="Disordered" evidence="3">
    <location>
        <begin position="723"/>
        <end position="747"/>
    </location>
</feature>
<dbReference type="GO" id="GO:0016020">
    <property type="term" value="C:membrane"/>
    <property type="evidence" value="ECO:0007669"/>
    <property type="project" value="InterPro"/>
</dbReference>
<keyword evidence="7" id="KW-1185">Reference proteome</keyword>
<feature type="transmembrane region" description="Helical" evidence="4">
    <location>
        <begin position="275"/>
        <end position="298"/>
    </location>
</feature>
<dbReference type="PROSITE" id="PS50893">
    <property type="entry name" value="ABC_TRANSPORTER_2"/>
    <property type="match status" value="1"/>
</dbReference>
<feature type="transmembrane region" description="Helical" evidence="4">
    <location>
        <begin position="242"/>
        <end position="263"/>
    </location>
</feature>
<accession>A0AAQ4DXQ4</accession>
<dbReference type="SUPFAM" id="SSF52540">
    <property type="entry name" value="P-loop containing nucleoside triphosphate hydrolases"/>
    <property type="match status" value="2"/>
</dbReference>
<evidence type="ECO:0000259" key="5">
    <source>
        <dbReference type="PROSITE" id="PS50893"/>
    </source>
</evidence>
<dbReference type="AlphaFoldDB" id="A0AAQ4DXQ4"/>
<dbReference type="InterPro" id="IPR003439">
    <property type="entry name" value="ABC_transporter-like_ATP-bd"/>
</dbReference>
<feature type="compositionally biased region" description="Basic and acidic residues" evidence="3">
    <location>
        <begin position="723"/>
        <end position="738"/>
    </location>
</feature>
<evidence type="ECO:0000256" key="2">
    <source>
        <dbReference type="ARBA" id="ARBA00022840"/>
    </source>
</evidence>
<dbReference type="EMBL" id="JARKHS020025632">
    <property type="protein sequence ID" value="KAK8767244.1"/>
    <property type="molecule type" value="Genomic_DNA"/>
</dbReference>
<proteinExistence type="predicted"/>
<dbReference type="GO" id="GO:0016887">
    <property type="term" value="F:ATP hydrolysis activity"/>
    <property type="evidence" value="ECO:0007669"/>
    <property type="project" value="InterPro"/>
</dbReference>